<dbReference type="GO" id="GO:0016020">
    <property type="term" value="C:membrane"/>
    <property type="evidence" value="ECO:0007669"/>
    <property type="project" value="UniProtKB-SubCell"/>
</dbReference>
<keyword evidence="5 6" id="KW-0472">Membrane</keyword>
<sequence length="135" mass="15353">MFSVGWWLWIDGHVYSNTFAEAGEVTFWHYVPGICSTLALIMLNLVDLKDLGGISWGFAEDGRQTRIRLWFFLSLVIAFGSLIGAVWSASVHWFDARLPYQWPGVALIVQNVCIFASALLYRFNAPPQESEFNVF</sequence>
<feature type="transmembrane region" description="Helical" evidence="6">
    <location>
        <begin position="67"/>
        <end position="88"/>
    </location>
</feature>
<evidence type="ECO:0000256" key="2">
    <source>
        <dbReference type="ARBA" id="ARBA00005335"/>
    </source>
</evidence>
<evidence type="ECO:0000256" key="5">
    <source>
        <dbReference type="ARBA" id="ARBA00023136"/>
    </source>
</evidence>
<dbReference type="Pfam" id="PF05255">
    <property type="entry name" value="UPF0220"/>
    <property type="match status" value="1"/>
</dbReference>
<dbReference type="AlphaFoldDB" id="A0A6B2LPA9"/>
<dbReference type="PANTHER" id="PTHR13180">
    <property type="entry name" value="SMALL MEMBRANE PROTEIN-RELATED"/>
    <property type="match status" value="1"/>
</dbReference>
<evidence type="ECO:0000256" key="4">
    <source>
        <dbReference type="ARBA" id="ARBA00022989"/>
    </source>
</evidence>
<comment type="similarity">
    <text evidence="2">Belongs to the UPF0220 family.</text>
</comment>
<feature type="transmembrane region" description="Helical" evidence="6">
    <location>
        <begin position="100"/>
        <end position="121"/>
    </location>
</feature>
<name>A0A6B2LPA9_9EUKA</name>
<evidence type="ECO:0000256" key="6">
    <source>
        <dbReference type="SAM" id="Phobius"/>
    </source>
</evidence>
<protein>
    <recommendedName>
        <fullName evidence="8">Transmembrane protein 50A</fullName>
    </recommendedName>
</protein>
<feature type="transmembrane region" description="Helical" evidence="6">
    <location>
        <begin position="27"/>
        <end position="46"/>
    </location>
</feature>
<comment type="subcellular location">
    <subcellularLocation>
        <location evidence="1">Membrane</location>
        <topology evidence="1">Multi-pass membrane protein</topology>
    </subcellularLocation>
</comment>
<proteinExistence type="inferred from homology"/>
<evidence type="ECO:0000256" key="3">
    <source>
        <dbReference type="ARBA" id="ARBA00022692"/>
    </source>
</evidence>
<organism evidence="7">
    <name type="scientific">Arcella intermedia</name>
    <dbReference type="NCBI Taxonomy" id="1963864"/>
    <lineage>
        <taxon>Eukaryota</taxon>
        <taxon>Amoebozoa</taxon>
        <taxon>Tubulinea</taxon>
        <taxon>Elardia</taxon>
        <taxon>Arcellinida</taxon>
        <taxon>Sphaerothecina</taxon>
        <taxon>Arcellidae</taxon>
        <taxon>Arcella</taxon>
    </lineage>
</organism>
<accession>A0A6B2LPA9</accession>
<dbReference type="EMBL" id="GIBP01009895">
    <property type="protein sequence ID" value="NDV38864.1"/>
    <property type="molecule type" value="Transcribed_RNA"/>
</dbReference>
<reference evidence="7" key="1">
    <citation type="journal article" date="2020" name="J. Eukaryot. Microbiol.">
        <title>De novo Sequencing, Assembly and Annotation of the Transcriptome for the Free-Living Testate Amoeba Arcella intermedia.</title>
        <authorList>
            <person name="Ribeiro G.M."/>
            <person name="Porfirio-Sousa A.L."/>
            <person name="Maurer-Alcala X.X."/>
            <person name="Katz L.A."/>
            <person name="Lahr D.J.G."/>
        </authorList>
    </citation>
    <scope>NUCLEOTIDE SEQUENCE</scope>
</reference>
<evidence type="ECO:0008006" key="8">
    <source>
        <dbReference type="Google" id="ProtNLM"/>
    </source>
</evidence>
<keyword evidence="3 6" id="KW-0812">Transmembrane</keyword>
<keyword evidence="4 6" id="KW-1133">Transmembrane helix</keyword>
<evidence type="ECO:0000313" key="7">
    <source>
        <dbReference type="EMBL" id="NDV38864.1"/>
    </source>
</evidence>
<evidence type="ECO:0000256" key="1">
    <source>
        <dbReference type="ARBA" id="ARBA00004141"/>
    </source>
</evidence>
<dbReference type="InterPro" id="IPR007919">
    <property type="entry name" value="UPF0220"/>
</dbReference>